<evidence type="ECO:0000256" key="2">
    <source>
        <dbReference type="ARBA" id="ARBA00023163"/>
    </source>
</evidence>
<organism evidence="5 6">
    <name type="scientific">Herbidospora galbida</name>
    <dbReference type="NCBI Taxonomy" id="2575442"/>
    <lineage>
        <taxon>Bacteria</taxon>
        <taxon>Bacillati</taxon>
        <taxon>Actinomycetota</taxon>
        <taxon>Actinomycetes</taxon>
        <taxon>Streptosporangiales</taxon>
        <taxon>Streptosporangiaceae</taxon>
        <taxon>Herbidospora</taxon>
    </lineage>
</organism>
<dbReference type="EMBL" id="SZQA01000006">
    <property type="protein sequence ID" value="TKK89521.1"/>
    <property type="molecule type" value="Genomic_DNA"/>
</dbReference>
<dbReference type="GO" id="GO:0003677">
    <property type="term" value="F:DNA binding"/>
    <property type="evidence" value="ECO:0007669"/>
    <property type="project" value="InterPro"/>
</dbReference>
<accession>A0A4U3MJI4</accession>
<dbReference type="SUPFAM" id="SSF48452">
    <property type="entry name" value="TPR-like"/>
    <property type="match status" value="1"/>
</dbReference>
<dbReference type="AlphaFoldDB" id="A0A4U3MJI4"/>
<name>A0A4U3MJI4_9ACTN</name>
<dbReference type="InterPro" id="IPR016032">
    <property type="entry name" value="Sig_transdc_resp-reg_C-effctor"/>
</dbReference>
<feature type="region of interest" description="Disordered" evidence="3">
    <location>
        <begin position="319"/>
        <end position="355"/>
    </location>
</feature>
<keyword evidence="2" id="KW-0804">Transcription</keyword>
<keyword evidence="6" id="KW-1185">Reference proteome</keyword>
<dbReference type="InterPro" id="IPR011990">
    <property type="entry name" value="TPR-like_helical_dom_sf"/>
</dbReference>
<feature type="domain" description="Bacterial transcriptional activator" evidence="4">
    <location>
        <begin position="177"/>
        <end position="319"/>
    </location>
</feature>
<evidence type="ECO:0000256" key="3">
    <source>
        <dbReference type="SAM" id="MobiDB-lite"/>
    </source>
</evidence>
<comment type="caution">
    <text evidence="5">The sequence shown here is derived from an EMBL/GenBank/DDBJ whole genome shotgun (WGS) entry which is preliminary data.</text>
</comment>
<evidence type="ECO:0000313" key="5">
    <source>
        <dbReference type="EMBL" id="TKK89521.1"/>
    </source>
</evidence>
<dbReference type="SUPFAM" id="SSF46894">
    <property type="entry name" value="C-terminal effector domain of the bipartite response regulators"/>
    <property type="match status" value="1"/>
</dbReference>
<reference evidence="5 6" key="1">
    <citation type="submission" date="2019-04" db="EMBL/GenBank/DDBJ databases">
        <title>Herbidospora sp. NEAU-GS14.nov., a novel actinomycete isolated from soil.</title>
        <authorList>
            <person name="Han L."/>
        </authorList>
    </citation>
    <scope>NUCLEOTIDE SEQUENCE [LARGE SCALE GENOMIC DNA]</scope>
    <source>
        <strain evidence="5 6">NEAU-GS14</strain>
    </source>
</reference>
<dbReference type="PANTHER" id="PTHR35807">
    <property type="entry name" value="TRANSCRIPTIONAL REGULATOR REDD-RELATED"/>
    <property type="match status" value="1"/>
</dbReference>
<dbReference type="InterPro" id="IPR036388">
    <property type="entry name" value="WH-like_DNA-bd_sf"/>
</dbReference>
<evidence type="ECO:0000256" key="1">
    <source>
        <dbReference type="ARBA" id="ARBA00023015"/>
    </source>
</evidence>
<dbReference type="GO" id="GO:0006355">
    <property type="term" value="P:regulation of DNA-templated transcription"/>
    <property type="evidence" value="ECO:0007669"/>
    <property type="project" value="InterPro"/>
</dbReference>
<dbReference type="Gene3D" id="1.25.40.10">
    <property type="entry name" value="Tetratricopeptide repeat domain"/>
    <property type="match status" value="1"/>
</dbReference>
<dbReference type="OrthoDB" id="3474124at2"/>
<protein>
    <recommendedName>
        <fullName evidence="4">Bacterial transcriptional activator domain-containing protein</fullName>
    </recommendedName>
</protein>
<dbReference type="SMART" id="SM01043">
    <property type="entry name" value="BTAD"/>
    <property type="match status" value="1"/>
</dbReference>
<proteinExistence type="predicted"/>
<gene>
    <name evidence="5" type="ORF">FDA94_09020</name>
</gene>
<dbReference type="InterPro" id="IPR005158">
    <property type="entry name" value="BTAD"/>
</dbReference>
<dbReference type="PANTHER" id="PTHR35807:SF1">
    <property type="entry name" value="TRANSCRIPTIONAL REGULATOR REDD"/>
    <property type="match status" value="1"/>
</dbReference>
<dbReference type="Proteomes" id="UP000308705">
    <property type="component" value="Unassembled WGS sequence"/>
</dbReference>
<evidence type="ECO:0000313" key="6">
    <source>
        <dbReference type="Proteomes" id="UP000308705"/>
    </source>
</evidence>
<dbReference type="InterPro" id="IPR051677">
    <property type="entry name" value="AfsR-DnrI-RedD_regulator"/>
</dbReference>
<sequence length="379" mass="42313">MKATSTQLGLAAPEYVLFPKTAPFISPISLNSGAPAPCHKQAAGSRWGNRGGGIGGSDWGLNEQGEEMDENTLPALPTPDVSFRLFGPVEVIADGRRVDDLGERKERALLAALLLARSKRQRQDQLMGWLWDEPFPESAHEEFYRAVSRTRKRLGNLGFDLRRDGKSYELQVSDERVDVHVFSALVKQAQDLLNNDDRQAVAVFRKAFDLTSEVLLADLDGHRVDGLRQQWAATRRQAMLQMTQASLRLGRHHELIAGLIVEHLDNPYDQAVLELLMIASYRAGQQVQAQQLYLDLKARLADIYTIDTRRLDDLYTRMMNQDPSLDSPAEETPTTEADPGPEKRPENEASAAAGTHFEFHGKVVAPRAVFGVSNTFRSR</sequence>
<evidence type="ECO:0000259" key="4">
    <source>
        <dbReference type="SMART" id="SM01043"/>
    </source>
</evidence>
<keyword evidence="1" id="KW-0805">Transcription regulation</keyword>
<dbReference type="Gene3D" id="1.10.10.10">
    <property type="entry name" value="Winged helix-like DNA-binding domain superfamily/Winged helix DNA-binding domain"/>
    <property type="match status" value="1"/>
</dbReference>
<dbReference type="Pfam" id="PF03704">
    <property type="entry name" value="BTAD"/>
    <property type="match status" value="1"/>
</dbReference>